<keyword evidence="2" id="KW-1185">Reference proteome</keyword>
<name>A0ABN5VA78_9ACTN</name>
<reference evidence="1 2" key="1">
    <citation type="journal article" date="2010" name="ChemBioChem">
        <title>Cloning and characterization of the biosynthetic gene cluster of 16-membered macrolide antibiotic FD-891: involvement of a dual functional cytochrome P450 monooxygenase catalyzing epoxidation and hydroxylation.</title>
        <authorList>
            <person name="Kudo F."/>
            <person name="Motegi A."/>
            <person name="Mizoue K."/>
            <person name="Eguchi T."/>
        </authorList>
    </citation>
    <scope>NUCLEOTIDE SEQUENCE [LARGE SCALE GENOMIC DNA]</scope>
    <source>
        <strain evidence="1 2">A-8890</strain>
    </source>
</reference>
<dbReference type="EMBL" id="AP018448">
    <property type="protein sequence ID" value="BBC30031.1"/>
    <property type="molecule type" value="Genomic_DNA"/>
</dbReference>
<sequence length="151" mass="16853">MATPQLTGASMRTDHPALAPGFSLVPMLIGRPDNAQYVWGPCPTTWCHIKHDRDRQVAIEDVWHSGDYIDLELPHRDGTELLAYFRLGLDPYSADESKRRPFIFAEDGNTAMGYYMDPEHVEAMCDKAEKSIARLRAMAAACREAATEVAA</sequence>
<proteinExistence type="predicted"/>
<evidence type="ECO:0000313" key="1">
    <source>
        <dbReference type="EMBL" id="BBC30031.1"/>
    </source>
</evidence>
<evidence type="ECO:0000313" key="2">
    <source>
        <dbReference type="Proteomes" id="UP001321542"/>
    </source>
</evidence>
<protein>
    <submittedName>
        <fullName evidence="1">Uncharacterized protein</fullName>
    </submittedName>
</protein>
<accession>A0ABN5VA78</accession>
<dbReference type="RefSeq" id="WP_286248335.1">
    <property type="nucleotide sequence ID" value="NZ_AP018448.1"/>
</dbReference>
<reference evidence="1 2" key="2">
    <citation type="journal article" date="2023" name="ChemBioChem">
        <title>Acyltransferase Domain Exchange between Two Independent Type I Polyketide Synthases in the Same Producer Strain of Macrolide Antibiotics.</title>
        <authorList>
            <person name="Kudo F."/>
            <person name="Kishikawa K."/>
            <person name="Tsuboi K."/>
            <person name="Kido T."/>
            <person name="Usui T."/>
            <person name="Hashimoto J."/>
            <person name="Shin-Ya K."/>
            <person name="Miyanaga A."/>
            <person name="Eguchi T."/>
        </authorList>
    </citation>
    <scope>NUCLEOTIDE SEQUENCE [LARGE SCALE GENOMIC DNA]</scope>
    <source>
        <strain evidence="1 2">A-8890</strain>
    </source>
</reference>
<gene>
    <name evidence="1" type="ORF">SGFS_013250</name>
</gene>
<dbReference type="Pfam" id="PF21848">
    <property type="entry name" value="DUF6907"/>
    <property type="match status" value="1"/>
</dbReference>
<organism evidence="1 2">
    <name type="scientific">Streptomyces graminofaciens</name>
    <dbReference type="NCBI Taxonomy" id="68212"/>
    <lineage>
        <taxon>Bacteria</taxon>
        <taxon>Bacillati</taxon>
        <taxon>Actinomycetota</taxon>
        <taxon>Actinomycetes</taxon>
        <taxon>Kitasatosporales</taxon>
        <taxon>Streptomycetaceae</taxon>
        <taxon>Streptomyces</taxon>
    </lineage>
</organism>
<dbReference type="Proteomes" id="UP001321542">
    <property type="component" value="Chromosome"/>
</dbReference>
<dbReference type="InterPro" id="IPR054202">
    <property type="entry name" value="DUF6907"/>
</dbReference>